<proteinExistence type="predicted"/>
<protein>
    <submittedName>
        <fullName evidence="1">Uncharacterized protein</fullName>
    </submittedName>
</protein>
<accession>A0ABS2TIG5</accession>
<organism evidence="1 2">
    <name type="scientific">Actinacidiphila acididurans</name>
    <dbReference type="NCBI Taxonomy" id="2784346"/>
    <lineage>
        <taxon>Bacteria</taxon>
        <taxon>Bacillati</taxon>
        <taxon>Actinomycetota</taxon>
        <taxon>Actinomycetes</taxon>
        <taxon>Kitasatosporales</taxon>
        <taxon>Streptomycetaceae</taxon>
        <taxon>Actinacidiphila</taxon>
    </lineage>
</organism>
<dbReference type="RefSeq" id="WP_205355011.1">
    <property type="nucleotide sequence ID" value="NZ_JADKYB010000001.1"/>
</dbReference>
<name>A0ABS2TIG5_9ACTN</name>
<reference evidence="1 2" key="1">
    <citation type="submission" date="2021-01" db="EMBL/GenBank/DDBJ databases">
        <title>Streptomyces acididurans sp. nov., isolated from a peat swamp forest soil.</title>
        <authorList>
            <person name="Chantavorakit T."/>
            <person name="Duangmal K."/>
        </authorList>
    </citation>
    <scope>NUCLEOTIDE SEQUENCE [LARGE SCALE GENOMIC DNA]</scope>
    <source>
        <strain evidence="1 2">KK5PA1</strain>
    </source>
</reference>
<dbReference type="EMBL" id="JADKYB010000001">
    <property type="protein sequence ID" value="MBM9503132.1"/>
    <property type="molecule type" value="Genomic_DNA"/>
</dbReference>
<evidence type="ECO:0000313" key="2">
    <source>
        <dbReference type="Proteomes" id="UP000749040"/>
    </source>
</evidence>
<gene>
    <name evidence="1" type="ORF">ITX44_01020</name>
</gene>
<dbReference type="Proteomes" id="UP000749040">
    <property type="component" value="Unassembled WGS sequence"/>
</dbReference>
<evidence type="ECO:0000313" key="1">
    <source>
        <dbReference type="EMBL" id="MBM9503132.1"/>
    </source>
</evidence>
<comment type="caution">
    <text evidence="1">The sequence shown here is derived from an EMBL/GenBank/DDBJ whole genome shotgun (WGS) entry which is preliminary data.</text>
</comment>
<keyword evidence="2" id="KW-1185">Reference proteome</keyword>
<sequence>MLLTRPDNIKAEQHDLLAKLTAACLETTRLAVDTGITFSTEDVMDAVERGLPAGYPAPALGVAARRAMIARGAL</sequence>